<reference evidence="4" key="1">
    <citation type="submission" date="2013-02" db="EMBL/GenBank/DDBJ databases">
        <authorList>
            <person name="Hughes D."/>
        </authorList>
    </citation>
    <scope>NUCLEOTIDE SEQUENCE</scope>
    <source>
        <strain>Durham</strain>
        <strain evidence="4">NC isolate 2 -- Noor lab</strain>
    </source>
</reference>
<evidence type="ECO:0000256" key="2">
    <source>
        <dbReference type="SAM" id="SignalP"/>
    </source>
</evidence>
<proteinExistence type="predicted"/>
<organism evidence="3 4">
    <name type="scientific">Megaselia scalaris</name>
    <name type="common">Humpbacked fly</name>
    <name type="synonym">Phora scalaris</name>
    <dbReference type="NCBI Taxonomy" id="36166"/>
    <lineage>
        <taxon>Eukaryota</taxon>
        <taxon>Metazoa</taxon>
        <taxon>Ecdysozoa</taxon>
        <taxon>Arthropoda</taxon>
        <taxon>Hexapoda</taxon>
        <taxon>Insecta</taxon>
        <taxon>Pterygota</taxon>
        <taxon>Neoptera</taxon>
        <taxon>Endopterygota</taxon>
        <taxon>Diptera</taxon>
        <taxon>Brachycera</taxon>
        <taxon>Muscomorpha</taxon>
        <taxon>Platypezoidea</taxon>
        <taxon>Phoridae</taxon>
        <taxon>Megaseliini</taxon>
        <taxon>Megaselia</taxon>
    </lineage>
</organism>
<dbReference type="Proteomes" id="UP000015102">
    <property type="component" value="Unassembled WGS sequence"/>
</dbReference>
<accession>T1GDJ0</accession>
<evidence type="ECO:0000313" key="4">
    <source>
        <dbReference type="Proteomes" id="UP000015102"/>
    </source>
</evidence>
<feature type="signal peptide" evidence="2">
    <location>
        <begin position="1"/>
        <end position="19"/>
    </location>
</feature>
<name>T1GDJ0_MEGSC</name>
<reference evidence="3" key="2">
    <citation type="submission" date="2015-06" db="UniProtKB">
        <authorList>
            <consortium name="EnsemblMetazoa"/>
        </authorList>
    </citation>
    <scope>IDENTIFICATION</scope>
</reference>
<feature type="chain" id="PRO_5004576833" evidence="2">
    <location>
        <begin position="20"/>
        <end position="105"/>
    </location>
</feature>
<protein>
    <submittedName>
        <fullName evidence="3">Uncharacterized protein</fullName>
    </submittedName>
</protein>
<feature type="region of interest" description="Disordered" evidence="1">
    <location>
        <begin position="78"/>
        <end position="105"/>
    </location>
</feature>
<dbReference type="AlphaFoldDB" id="T1GDJ0"/>
<evidence type="ECO:0000313" key="3">
    <source>
        <dbReference type="EnsemblMetazoa" id="MESCA001378-PA"/>
    </source>
</evidence>
<dbReference type="EMBL" id="CAQQ02111864">
    <property type="status" value="NOT_ANNOTATED_CDS"/>
    <property type="molecule type" value="Genomic_DNA"/>
</dbReference>
<keyword evidence="2" id="KW-0732">Signal</keyword>
<dbReference type="EnsemblMetazoa" id="MESCA001378-RA">
    <property type="protein sequence ID" value="MESCA001378-PA"/>
    <property type="gene ID" value="MESCA001378"/>
</dbReference>
<sequence length="105" mass="12431">MIWWKVFLAAIFYMEGFVAQRSHCDKQCGRICMIELVCLRDKLDDKTLMFYESCEPCRLRCLYPYRYSKNKICSSVNSNNSNIQSIKTTKNNPKNSYKSLSKNYL</sequence>
<evidence type="ECO:0000256" key="1">
    <source>
        <dbReference type="SAM" id="MobiDB-lite"/>
    </source>
</evidence>
<feature type="compositionally biased region" description="Polar residues" evidence="1">
    <location>
        <begin position="88"/>
        <end position="105"/>
    </location>
</feature>
<keyword evidence="4" id="KW-1185">Reference proteome</keyword>
<feature type="compositionally biased region" description="Low complexity" evidence="1">
    <location>
        <begin position="78"/>
        <end position="87"/>
    </location>
</feature>
<dbReference type="HOGENOM" id="CLU_2239678_0_0_1"/>